<evidence type="ECO:0000313" key="2">
    <source>
        <dbReference type="EMBL" id="MFB9467448.1"/>
    </source>
</evidence>
<dbReference type="Gene3D" id="1.10.287.130">
    <property type="match status" value="1"/>
</dbReference>
<reference evidence="2 3" key="1">
    <citation type="submission" date="2024-09" db="EMBL/GenBank/DDBJ databases">
        <authorList>
            <person name="Sun Q."/>
            <person name="Mori K."/>
        </authorList>
    </citation>
    <scope>NUCLEOTIDE SEQUENCE [LARGE SCALE GENOMIC DNA]</scope>
    <source>
        <strain evidence="2 3">JCM 6917</strain>
    </source>
</reference>
<name>A0ABV5NAY2_9ACTN</name>
<dbReference type="RefSeq" id="WP_381350698.1">
    <property type="nucleotide sequence ID" value="NZ_JBHMCY010000108.1"/>
</dbReference>
<comment type="caution">
    <text evidence="2">The sequence shown here is derived from an EMBL/GenBank/DDBJ whole genome shotgun (WGS) entry which is preliminary data.</text>
</comment>
<sequence>MRLEQHRTLPDSTRRLAAERRDQQVDRIRTRVRDELLGALHAHPAVRSVTAGLAAEARAGTVTPTLATERILRPVRAAPRRPR</sequence>
<evidence type="ECO:0000256" key="1">
    <source>
        <dbReference type="SAM" id="MobiDB-lite"/>
    </source>
</evidence>
<organism evidence="2 3">
    <name type="scientific">Streptomyces cinereospinus</name>
    <dbReference type="NCBI Taxonomy" id="285561"/>
    <lineage>
        <taxon>Bacteria</taxon>
        <taxon>Bacillati</taxon>
        <taxon>Actinomycetota</taxon>
        <taxon>Actinomycetes</taxon>
        <taxon>Kitasatosporales</taxon>
        <taxon>Streptomycetaceae</taxon>
        <taxon>Streptomyces</taxon>
    </lineage>
</organism>
<gene>
    <name evidence="2" type="ORF">ACFF45_33385</name>
</gene>
<dbReference type="EMBL" id="JBHMCY010000108">
    <property type="protein sequence ID" value="MFB9467448.1"/>
    <property type="molecule type" value="Genomic_DNA"/>
</dbReference>
<accession>A0ABV5NAY2</accession>
<dbReference type="Proteomes" id="UP001589709">
    <property type="component" value="Unassembled WGS sequence"/>
</dbReference>
<proteinExistence type="predicted"/>
<evidence type="ECO:0000313" key="3">
    <source>
        <dbReference type="Proteomes" id="UP001589709"/>
    </source>
</evidence>
<feature type="region of interest" description="Disordered" evidence="1">
    <location>
        <begin position="1"/>
        <end position="22"/>
    </location>
</feature>
<keyword evidence="3" id="KW-1185">Reference proteome</keyword>
<protein>
    <submittedName>
        <fullName evidence="2">Uncharacterized protein</fullName>
    </submittedName>
</protein>